<accession>A0A0G0WIU7</accession>
<proteinExistence type="predicted"/>
<protein>
    <submittedName>
        <fullName evidence="1">Uncharacterized protein</fullName>
    </submittedName>
</protein>
<reference evidence="1 2" key="1">
    <citation type="journal article" date="2015" name="Nature">
        <title>rRNA introns, odd ribosomes, and small enigmatic genomes across a large radiation of phyla.</title>
        <authorList>
            <person name="Brown C.T."/>
            <person name="Hug L.A."/>
            <person name="Thomas B.C."/>
            <person name="Sharon I."/>
            <person name="Castelle C.J."/>
            <person name="Singh A."/>
            <person name="Wilkins M.J."/>
            <person name="Williams K.H."/>
            <person name="Banfield J.F."/>
        </authorList>
    </citation>
    <scope>NUCLEOTIDE SEQUENCE [LARGE SCALE GENOMIC DNA]</scope>
</reference>
<gene>
    <name evidence="1" type="ORF">UU67_C0040G0018</name>
</gene>
<sequence length="183" mass="20507">MAIETERIKFDECPVPALVADAASDRDKRETAFKTCTSDLGKDIYRFAATKGHSENGRRFWQAVTTTPRGPVLLTVTCDSDFALDTHVFGQRAECGIGIWHGDDPRSGYLVNRLTICREYQPETRDIRTSVKVEETLGQYRGDNLMRTISLGKASELQSWQELMSAINRAKVCHRPGPFGPNP</sequence>
<dbReference type="Proteomes" id="UP000034753">
    <property type="component" value="Unassembled WGS sequence"/>
</dbReference>
<dbReference type="AlphaFoldDB" id="A0A0G0WIU7"/>
<organism evidence="1 2">
    <name type="scientific">Candidatus Daviesbacteria bacterium GW2011_GWB1_41_5</name>
    <dbReference type="NCBI Taxonomy" id="1618429"/>
    <lineage>
        <taxon>Bacteria</taxon>
        <taxon>Candidatus Daviesiibacteriota</taxon>
    </lineage>
</organism>
<comment type="caution">
    <text evidence="1">The sequence shown here is derived from an EMBL/GenBank/DDBJ whole genome shotgun (WGS) entry which is preliminary data.</text>
</comment>
<dbReference type="EMBL" id="LCBN01000040">
    <property type="protein sequence ID" value="KKS12829.1"/>
    <property type="molecule type" value="Genomic_DNA"/>
</dbReference>
<name>A0A0G0WIU7_9BACT</name>
<evidence type="ECO:0000313" key="1">
    <source>
        <dbReference type="EMBL" id="KKS12829.1"/>
    </source>
</evidence>
<evidence type="ECO:0000313" key="2">
    <source>
        <dbReference type="Proteomes" id="UP000034753"/>
    </source>
</evidence>